<evidence type="ECO:0000256" key="11">
    <source>
        <dbReference type="SAM" id="Coils"/>
    </source>
</evidence>
<dbReference type="GO" id="GO:0045893">
    <property type="term" value="P:positive regulation of DNA-templated transcription"/>
    <property type="evidence" value="ECO:0007669"/>
    <property type="project" value="TreeGrafter"/>
</dbReference>
<dbReference type="Gramene" id="Kaladp0674s0135.1.v1.1">
    <property type="protein sequence ID" value="Kaladp0674s0135.1.v1.1"/>
    <property type="gene ID" value="Kaladp0674s0135.v1.1"/>
</dbReference>
<dbReference type="OMA" id="MSGGRMY"/>
<organism evidence="14 15">
    <name type="scientific">Kalanchoe fedtschenkoi</name>
    <name type="common">Lavender scallops</name>
    <name type="synonym">South American air plant</name>
    <dbReference type="NCBI Taxonomy" id="63787"/>
    <lineage>
        <taxon>Eukaryota</taxon>
        <taxon>Viridiplantae</taxon>
        <taxon>Streptophyta</taxon>
        <taxon>Embryophyta</taxon>
        <taxon>Tracheophyta</taxon>
        <taxon>Spermatophyta</taxon>
        <taxon>Magnoliopsida</taxon>
        <taxon>eudicotyledons</taxon>
        <taxon>Gunneridae</taxon>
        <taxon>Pentapetalae</taxon>
        <taxon>Saxifragales</taxon>
        <taxon>Crassulaceae</taxon>
        <taxon>Kalanchoe</taxon>
    </lineage>
</organism>
<dbReference type="InterPro" id="IPR003106">
    <property type="entry name" value="Leu_zip_homeo"/>
</dbReference>
<feature type="DNA-binding region" description="Homeobox" evidence="8">
    <location>
        <begin position="84"/>
        <end position="143"/>
    </location>
</feature>
<dbReference type="InterPro" id="IPR000047">
    <property type="entry name" value="HTH_motif"/>
</dbReference>
<evidence type="ECO:0000256" key="9">
    <source>
        <dbReference type="RuleBase" id="RU000682"/>
    </source>
</evidence>
<feature type="coiled-coil region" evidence="11">
    <location>
        <begin position="155"/>
        <end position="182"/>
    </location>
</feature>
<comment type="similarity">
    <text evidence="7 10">Belongs to the HD-ZIP homeobox family. Class I subfamily.</text>
</comment>
<dbReference type="CDD" id="cd00086">
    <property type="entry name" value="homeodomain"/>
    <property type="match status" value="1"/>
</dbReference>
<dbReference type="PRINTS" id="PR00031">
    <property type="entry name" value="HTHREPRESSR"/>
</dbReference>
<proteinExistence type="inferred from homology"/>
<evidence type="ECO:0000256" key="5">
    <source>
        <dbReference type="ARBA" id="ARBA00023163"/>
    </source>
</evidence>
<comment type="function">
    <text evidence="10">Transcription factor.</text>
</comment>
<dbReference type="Gene3D" id="1.10.10.60">
    <property type="entry name" value="Homeodomain-like"/>
    <property type="match status" value="1"/>
</dbReference>
<accession>A0A7N0VH13</accession>
<keyword evidence="5 10" id="KW-0804">Transcription</keyword>
<keyword evidence="15" id="KW-1185">Reference proteome</keyword>
<evidence type="ECO:0000256" key="10">
    <source>
        <dbReference type="RuleBase" id="RU369038"/>
    </source>
</evidence>
<keyword evidence="4 8" id="KW-0371">Homeobox</keyword>
<keyword evidence="3 8" id="KW-0238">DNA-binding</keyword>
<keyword evidence="6 8" id="KW-0539">Nucleus</keyword>
<dbReference type="GO" id="GO:0000976">
    <property type="term" value="F:transcription cis-regulatory region binding"/>
    <property type="evidence" value="ECO:0007669"/>
    <property type="project" value="UniProtKB-ARBA"/>
</dbReference>
<dbReference type="Pfam" id="PF00046">
    <property type="entry name" value="Homeodomain"/>
    <property type="match status" value="1"/>
</dbReference>
<dbReference type="GO" id="GO:0005634">
    <property type="term" value="C:nucleus"/>
    <property type="evidence" value="ECO:0007669"/>
    <property type="project" value="UniProtKB-SubCell"/>
</dbReference>
<dbReference type="FunFam" id="1.10.10.60:FF:000144">
    <property type="entry name" value="homeobox-leucine zipper protein ATHB-6-like"/>
    <property type="match status" value="1"/>
</dbReference>
<dbReference type="SMART" id="SM00389">
    <property type="entry name" value="HOX"/>
    <property type="match status" value="1"/>
</dbReference>
<dbReference type="PROSITE" id="PS50071">
    <property type="entry name" value="HOMEOBOX_2"/>
    <property type="match status" value="1"/>
</dbReference>
<dbReference type="InterPro" id="IPR017970">
    <property type="entry name" value="Homeobox_CS"/>
</dbReference>
<dbReference type="SUPFAM" id="SSF46689">
    <property type="entry name" value="Homeodomain-like"/>
    <property type="match status" value="1"/>
</dbReference>
<dbReference type="GO" id="GO:0000981">
    <property type="term" value="F:DNA-binding transcription factor activity, RNA polymerase II-specific"/>
    <property type="evidence" value="ECO:0007669"/>
    <property type="project" value="UniProtKB-UniRule"/>
</dbReference>
<evidence type="ECO:0000256" key="4">
    <source>
        <dbReference type="ARBA" id="ARBA00023155"/>
    </source>
</evidence>
<feature type="domain" description="Homeobox" evidence="13">
    <location>
        <begin position="82"/>
        <end position="142"/>
    </location>
</feature>
<dbReference type="InterPro" id="IPR001356">
    <property type="entry name" value="HD"/>
</dbReference>
<feature type="region of interest" description="Disordered" evidence="12">
    <location>
        <begin position="193"/>
        <end position="253"/>
    </location>
</feature>
<sequence length="325" mass="36182">MGTGGGRVFMTGNLTGCSESMTPASNPPKAALFLAGPSRFLGSGSAMMSFEDVNGSKGRGARSFFTAFDQDDNGDEDYEEYLNQGGKKRRLSVDQVQFLERSFEAENKLEPDRKIQLAKEVGLQPRQVAIWFQNRRARWKTRQMEKDYDALRASYNSLKSGYDALVQENENLKAEVGTLSEKLASKMNPLQNAELSETSKHSAALPDNPVSNSASEAEDSEFPLAERKPLDDFTSAKSDVFQSDSPRYTDGVYSPRLEHVDSSYMLEPDNNSDLSEDDSLPKAYLPSSLYMLPLEHHDYTDPSAATSSTFGSAHEDHQPFWSWSF</sequence>
<evidence type="ECO:0000256" key="3">
    <source>
        <dbReference type="ARBA" id="ARBA00023125"/>
    </source>
</evidence>
<evidence type="ECO:0000313" key="15">
    <source>
        <dbReference type="Proteomes" id="UP000594263"/>
    </source>
</evidence>
<evidence type="ECO:0000256" key="1">
    <source>
        <dbReference type="ARBA" id="ARBA00004123"/>
    </source>
</evidence>
<feature type="compositionally biased region" description="Polar residues" evidence="12">
    <location>
        <begin position="235"/>
        <end position="246"/>
    </location>
</feature>
<evidence type="ECO:0000256" key="2">
    <source>
        <dbReference type="ARBA" id="ARBA00023015"/>
    </source>
</evidence>
<keyword evidence="11" id="KW-0175">Coiled coil</keyword>
<evidence type="ECO:0000256" key="12">
    <source>
        <dbReference type="SAM" id="MobiDB-lite"/>
    </source>
</evidence>
<reference evidence="14" key="1">
    <citation type="submission" date="2021-01" db="UniProtKB">
        <authorList>
            <consortium name="EnsemblPlants"/>
        </authorList>
    </citation>
    <scope>IDENTIFICATION</scope>
</reference>
<dbReference type="InterPro" id="IPR009057">
    <property type="entry name" value="Homeodomain-like_sf"/>
</dbReference>
<evidence type="ECO:0000313" key="14">
    <source>
        <dbReference type="EnsemblPlants" id="Kaladp0674s0135.1.v1.1"/>
    </source>
</evidence>
<evidence type="ECO:0000259" key="13">
    <source>
        <dbReference type="PROSITE" id="PS50071"/>
    </source>
</evidence>
<dbReference type="AlphaFoldDB" id="A0A7N0VH13"/>
<evidence type="ECO:0000256" key="6">
    <source>
        <dbReference type="ARBA" id="ARBA00023242"/>
    </source>
</evidence>
<dbReference type="PROSITE" id="PS00027">
    <property type="entry name" value="HOMEOBOX_1"/>
    <property type="match status" value="1"/>
</dbReference>
<dbReference type="EnsemblPlants" id="Kaladp0674s0135.1.v1.1">
    <property type="protein sequence ID" value="Kaladp0674s0135.1.v1.1"/>
    <property type="gene ID" value="Kaladp0674s0135.v1.1"/>
</dbReference>
<dbReference type="PANTHER" id="PTHR24326">
    <property type="entry name" value="HOMEOBOX-LEUCINE ZIPPER PROTEIN"/>
    <property type="match status" value="1"/>
</dbReference>
<dbReference type="PANTHER" id="PTHR24326:SF606">
    <property type="entry name" value="HOMEOBOX-LEUCINE ZIPPER PROTEIN ATHB-54"/>
    <property type="match status" value="1"/>
</dbReference>
<protein>
    <recommendedName>
        <fullName evidence="10">Homeobox-leucine zipper protein</fullName>
    </recommendedName>
    <alternativeName>
        <fullName evidence="10">HD-ZIP protein</fullName>
    </alternativeName>
    <alternativeName>
        <fullName evidence="10">Homeodomain transcription factor</fullName>
    </alternativeName>
</protein>
<dbReference type="Pfam" id="PF02183">
    <property type="entry name" value="HALZ"/>
    <property type="match status" value="1"/>
</dbReference>
<evidence type="ECO:0000256" key="8">
    <source>
        <dbReference type="PROSITE-ProRule" id="PRU00108"/>
    </source>
</evidence>
<dbReference type="InterPro" id="IPR045224">
    <property type="entry name" value="HDZip_class_I_plant"/>
</dbReference>
<comment type="subcellular location">
    <subcellularLocation>
        <location evidence="1 8 9">Nucleus</location>
    </subcellularLocation>
</comment>
<evidence type="ECO:0000256" key="7">
    <source>
        <dbReference type="ARBA" id="ARBA00025748"/>
    </source>
</evidence>
<keyword evidence="2 10" id="KW-0805">Transcription regulation</keyword>
<dbReference type="Proteomes" id="UP000594263">
    <property type="component" value="Unplaced"/>
</dbReference>
<name>A0A7N0VH13_KALFE</name>